<name>A0A429XE86_SIMTE</name>
<evidence type="ECO:0000256" key="4">
    <source>
        <dbReference type="RuleBase" id="RU361277"/>
    </source>
</evidence>
<protein>
    <submittedName>
        <fullName evidence="6">Alcohol dehydrogenase</fullName>
    </submittedName>
</protein>
<dbReference type="Pfam" id="PF00107">
    <property type="entry name" value="ADH_zinc_N"/>
    <property type="match status" value="1"/>
</dbReference>
<dbReference type="AlphaFoldDB" id="A0A429XE86"/>
<dbReference type="GO" id="GO:0008270">
    <property type="term" value="F:zinc ion binding"/>
    <property type="evidence" value="ECO:0007669"/>
    <property type="project" value="InterPro"/>
</dbReference>
<accession>A0A429XE86</accession>
<evidence type="ECO:0000313" key="7">
    <source>
        <dbReference type="Proteomes" id="UP000287296"/>
    </source>
</evidence>
<keyword evidence="3" id="KW-0560">Oxidoreductase</keyword>
<dbReference type="InterPro" id="IPR013149">
    <property type="entry name" value="ADH-like_C"/>
</dbReference>
<comment type="caution">
    <text evidence="6">The sequence shown here is derived from an EMBL/GenBank/DDBJ whole genome shotgun (WGS) entry which is preliminary data.</text>
</comment>
<dbReference type="SUPFAM" id="SSF50129">
    <property type="entry name" value="GroES-like"/>
    <property type="match status" value="1"/>
</dbReference>
<dbReference type="PROSITE" id="PS00059">
    <property type="entry name" value="ADH_ZINC"/>
    <property type="match status" value="1"/>
</dbReference>
<dbReference type="Proteomes" id="UP000287296">
    <property type="component" value="Unassembled WGS sequence"/>
</dbReference>
<dbReference type="CDD" id="cd08260">
    <property type="entry name" value="Zn_ADH6"/>
    <property type="match status" value="1"/>
</dbReference>
<reference evidence="6 7" key="1">
    <citation type="submission" date="2018-12" db="EMBL/GenBank/DDBJ databases">
        <authorList>
            <person name="Sun L."/>
            <person name="Chen Z."/>
        </authorList>
    </citation>
    <scope>NUCLEOTIDE SEQUENCE [LARGE SCALE GENOMIC DNA]</scope>
    <source>
        <strain evidence="6 7">LMG 29736</strain>
    </source>
</reference>
<dbReference type="InterPro" id="IPR002328">
    <property type="entry name" value="ADH_Zn_CS"/>
</dbReference>
<evidence type="ECO:0000256" key="1">
    <source>
        <dbReference type="ARBA" id="ARBA00022723"/>
    </source>
</evidence>
<evidence type="ECO:0000256" key="2">
    <source>
        <dbReference type="ARBA" id="ARBA00022833"/>
    </source>
</evidence>
<dbReference type="InterPro" id="IPR020843">
    <property type="entry name" value="ER"/>
</dbReference>
<dbReference type="InterPro" id="IPR036291">
    <property type="entry name" value="NAD(P)-bd_dom_sf"/>
</dbReference>
<dbReference type="EMBL" id="QYTW02000001">
    <property type="protein sequence ID" value="RST61726.1"/>
    <property type="molecule type" value="Genomic_DNA"/>
</dbReference>
<proteinExistence type="inferred from homology"/>
<dbReference type="PANTHER" id="PTHR43401:SF5">
    <property type="entry name" value="ALCOHOL DEHYDROGENASE-RELATED"/>
    <property type="match status" value="1"/>
</dbReference>
<dbReference type="InterPro" id="IPR011032">
    <property type="entry name" value="GroES-like_sf"/>
</dbReference>
<evidence type="ECO:0000313" key="6">
    <source>
        <dbReference type="EMBL" id="RST61726.1"/>
    </source>
</evidence>
<sequence length="350" mass="37665">MKAMVMTGIGKPLEVLEMPDPELTSDGVIIRVEANGICRSDWHAWMGDGQWYGMNIEFPHVLGHEFSGVIEEVGRDVKSFKKGDRVIVPFSQGDGTCEYCKSGHQNICENGVAPGFDYWGGFGRYVHVPNAEVNVVNLPEKVGYIDAAALGCRFMTSFHGIVDQVKVRPGEWVAVHGCGGIGLSAIHIATALGANVIAVDINNESLKLAKELGAVVTINGKEKDAVGEILELTQGGVHVAVDALGVPATCQNAINSLRKRGRHLQIGLTTQEEQGMISLPVDFIVQKELSIVGSLGMQAHRYPDMLQMVESGVLDPAKLVTRTVSIEDAGGILMSMGEYKTVGVTVVDKW</sequence>
<evidence type="ECO:0000256" key="3">
    <source>
        <dbReference type="ARBA" id="ARBA00023002"/>
    </source>
</evidence>
<comment type="similarity">
    <text evidence="4">Belongs to the zinc-containing alcohol dehydrogenase family.</text>
</comment>
<dbReference type="OrthoDB" id="9806940at2"/>
<dbReference type="PANTHER" id="PTHR43401">
    <property type="entry name" value="L-THREONINE 3-DEHYDROGENASE"/>
    <property type="match status" value="1"/>
</dbReference>
<keyword evidence="2 4" id="KW-0862">Zinc</keyword>
<dbReference type="Pfam" id="PF08240">
    <property type="entry name" value="ADH_N"/>
    <property type="match status" value="1"/>
</dbReference>
<dbReference type="GO" id="GO:0016491">
    <property type="term" value="F:oxidoreductase activity"/>
    <property type="evidence" value="ECO:0007669"/>
    <property type="project" value="UniProtKB-KW"/>
</dbReference>
<comment type="cofactor">
    <cofactor evidence="4">
        <name>Zn(2+)</name>
        <dbReference type="ChEBI" id="CHEBI:29105"/>
    </cofactor>
</comment>
<dbReference type="SMART" id="SM00829">
    <property type="entry name" value="PKS_ER"/>
    <property type="match status" value="1"/>
</dbReference>
<gene>
    <name evidence="6" type="ORF">D5F11_002290</name>
</gene>
<dbReference type="RefSeq" id="WP_120115682.1">
    <property type="nucleotide sequence ID" value="NZ_QYTW02000001.1"/>
</dbReference>
<dbReference type="Gene3D" id="3.90.180.10">
    <property type="entry name" value="Medium-chain alcohol dehydrogenases, catalytic domain"/>
    <property type="match status" value="1"/>
</dbReference>
<feature type="domain" description="Enoyl reductase (ER)" evidence="5">
    <location>
        <begin position="8"/>
        <end position="347"/>
    </location>
</feature>
<dbReference type="InterPro" id="IPR050129">
    <property type="entry name" value="Zn_alcohol_dh"/>
</dbReference>
<evidence type="ECO:0000259" key="5">
    <source>
        <dbReference type="SMART" id="SM00829"/>
    </source>
</evidence>
<dbReference type="InterPro" id="IPR013154">
    <property type="entry name" value="ADH-like_N"/>
</dbReference>
<dbReference type="SUPFAM" id="SSF51735">
    <property type="entry name" value="NAD(P)-binding Rossmann-fold domains"/>
    <property type="match status" value="1"/>
</dbReference>
<organism evidence="6 7">
    <name type="scientific">Siminovitchia terrae</name>
    <name type="common">Bacillus terrae</name>
    <dbReference type="NCBI Taxonomy" id="1914933"/>
    <lineage>
        <taxon>Bacteria</taxon>
        <taxon>Bacillati</taxon>
        <taxon>Bacillota</taxon>
        <taxon>Bacilli</taxon>
        <taxon>Bacillales</taxon>
        <taxon>Bacillaceae</taxon>
        <taxon>Siminovitchia</taxon>
    </lineage>
</organism>
<keyword evidence="1 4" id="KW-0479">Metal-binding</keyword>